<dbReference type="Gene3D" id="3.40.109.10">
    <property type="entry name" value="NADH Oxidase"/>
    <property type="match status" value="1"/>
</dbReference>
<dbReference type="InterPro" id="IPR017900">
    <property type="entry name" value="4Fe4S_Fe_S_CS"/>
</dbReference>
<dbReference type="GO" id="GO:0016491">
    <property type="term" value="F:oxidoreductase activity"/>
    <property type="evidence" value="ECO:0007669"/>
    <property type="project" value="UniProtKB-KW"/>
</dbReference>
<feature type="domain" description="4Fe-4S ferredoxin-type" evidence="6">
    <location>
        <begin position="2"/>
        <end position="31"/>
    </location>
</feature>
<dbReference type="Proteomes" id="UP000199581">
    <property type="component" value="Unassembled WGS sequence"/>
</dbReference>
<accession>A0A8G2BZG0</accession>
<dbReference type="GO" id="GO:0046872">
    <property type="term" value="F:metal ion binding"/>
    <property type="evidence" value="ECO:0007669"/>
    <property type="project" value="UniProtKB-KW"/>
</dbReference>
<dbReference type="RefSeq" id="WP_092188261.1">
    <property type="nucleotide sequence ID" value="NZ_FOTO01000001.1"/>
</dbReference>
<keyword evidence="5" id="KW-0411">Iron-sulfur</keyword>
<evidence type="ECO:0000256" key="4">
    <source>
        <dbReference type="ARBA" id="ARBA00023004"/>
    </source>
</evidence>
<dbReference type="OrthoDB" id="368873at2"/>
<dbReference type="SUPFAM" id="SSF55469">
    <property type="entry name" value="FMN-dependent nitroreductase-like"/>
    <property type="match status" value="1"/>
</dbReference>
<dbReference type="Pfam" id="PF00881">
    <property type="entry name" value="Nitroreductase"/>
    <property type="match status" value="1"/>
</dbReference>
<keyword evidence="2" id="KW-0479">Metal-binding</keyword>
<comment type="similarity">
    <text evidence="1">Belongs to the nitroreductase family.</text>
</comment>
<feature type="domain" description="4Fe-4S ferredoxin-type" evidence="6">
    <location>
        <begin position="34"/>
        <end position="63"/>
    </location>
</feature>
<evidence type="ECO:0000256" key="2">
    <source>
        <dbReference type="ARBA" id="ARBA00022723"/>
    </source>
</evidence>
<dbReference type="PROSITE" id="PS00198">
    <property type="entry name" value="4FE4S_FER_1"/>
    <property type="match status" value="2"/>
</dbReference>
<keyword evidence="3" id="KW-0560">Oxidoreductase</keyword>
<gene>
    <name evidence="7" type="ORF">SAMN05421830_101139</name>
</gene>
<proteinExistence type="inferred from homology"/>
<dbReference type="EMBL" id="FOTO01000001">
    <property type="protein sequence ID" value="SFL24663.1"/>
    <property type="molecule type" value="Genomic_DNA"/>
</dbReference>
<evidence type="ECO:0000259" key="6">
    <source>
        <dbReference type="PROSITE" id="PS51379"/>
    </source>
</evidence>
<comment type="caution">
    <text evidence="7">The sequence shown here is derived from an EMBL/GenBank/DDBJ whole genome shotgun (WGS) entry which is preliminary data.</text>
</comment>
<dbReference type="PANTHER" id="PTHR43673:SF10">
    <property type="entry name" value="NADH DEHYDROGENASE_NAD(P)H NITROREDUCTASE XCC3605-RELATED"/>
    <property type="match status" value="1"/>
</dbReference>
<keyword evidence="4" id="KW-0408">Iron</keyword>
<dbReference type="GO" id="GO:0051536">
    <property type="term" value="F:iron-sulfur cluster binding"/>
    <property type="evidence" value="ECO:0007669"/>
    <property type="project" value="UniProtKB-KW"/>
</dbReference>
<dbReference type="InterPro" id="IPR017896">
    <property type="entry name" value="4Fe4S_Fe-S-bd"/>
</dbReference>
<dbReference type="CDD" id="cd02143">
    <property type="entry name" value="nitroreductase_FeS-like"/>
    <property type="match status" value="1"/>
</dbReference>
<dbReference type="InterPro" id="IPR029479">
    <property type="entry name" value="Nitroreductase"/>
</dbReference>
<dbReference type="Gene3D" id="3.30.70.20">
    <property type="match status" value="1"/>
</dbReference>
<evidence type="ECO:0000256" key="5">
    <source>
        <dbReference type="ARBA" id="ARBA00023014"/>
    </source>
</evidence>
<dbReference type="InterPro" id="IPR000415">
    <property type="entry name" value="Nitroreductase-like"/>
</dbReference>
<organism evidence="7 8">
    <name type="scientific">Desulfomicrobium norvegicum (strain DSM 1741 / NCIMB 8310)</name>
    <name type="common">Desulfovibrio baculatus (strain Norway 4)</name>
    <name type="synonym">Desulfovibrio desulfuricans (strain Norway 4)</name>
    <dbReference type="NCBI Taxonomy" id="52561"/>
    <lineage>
        <taxon>Bacteria</taxon>
        <taxon>Pseudomonadati</taxon>
        <taxon>Thermodesulfobacteriota</taxon>
        <taxon>Desulfovibrionia</taxon>
        <taxon>Desulfovibrionales</taxon>
        <taxon>Desulfomicrobiaceae</taxon>
        <taxon>Desulfomicrobium</taxon>
    </lineage>
</organism>
<dbReference type="Pfam" id="PF12838">
    <property type="entry name" value="Fer4_7"/>
    <property type="match status" value="1"/>
</dbReference>
<evidence type="ECO:0000313" key="8">
    <source>
        <dbReference type="Proteomes" id="UP000199581"/>
    </source>
</evidence>
<evidence type="ECO:0000256" key="3">
    <source>
        <dbReference type="ARBA" id="ARBA00023002"/>
    </source>
</evidence>
<evidence type="ECO:0000313" key="7">
    <source>
        <dbReference type="EMBL" id="SFL24663.1"/>
    </source>
</evidence>
<evidence type="ECO:0000256" key="1">
    <source>
        <dbReference type="ARBA" id="ARBA00007118"/>
    </source>
</evidence>
<keyword evidence="8" id="KW-1185">Reference proteome</keyword>
<protein>
    <submittedName>
        <fullName evidence="7">Nitroreductase</fullName>
    </submittedName>
</protein>
<dbReference type="PANTHER" id="PTHR43673">
    <property type="entry name" value="NAD(P)H NITROREDUCTASE YDGI-RELATED"/>
    <property type="match status" value="1"/>
</dbReference>
<sequence>MLDFIIDETLCVQCGECAADCPVSIIDMDGGLPHIPEHRESYCIGCQHCLAVCPTAALSILGKNPDQSAPVLPPSPDALENLIKSRRSVRRFRPECVEEHVLGRLMDVVAHAPTGKNQRRIRFTLVDDPQVMELIRVGTMDGIRKAVIDDSLPDGMEFFAKMVAPYDQGKDIIYRKAPHMIIASAPKDSAAPDADPFIALSYFELMAQSLGLGTVWCGFARWALQSVVPELGRALGIPADHRSMYAMMFGYPAVSYARAVQRDIVGVHRVGPADLEGGR</sequence>
<dbReference type="AlphaFoldDB" id="A0A8G2BZG0"/>
<dbReference type="PROSITE" id="PS51379">
    <property type="entry name" value="4FE4S_FER_2"/>
    <property type="match status" value="2"/>
</dbReference>
<reference evidence="7 8" key="1">
    <citation type="submission" date="2016-10" db="EMBL/GenBank/DDBJ databases">
        <authorList>
            <person name="Varghese N."/>
            <person name="Submissions S."/>
        </authorList>
    </citation>
    <scope>NUCLEOTIDE SEQUENCE [LARGE SCALE GENOMIC DNA]</scope>
    <source>
        <strain evidence="7 8">DSM 1741</strain>
    </source>
</reference>
<name>A0A8G2BZG0_DESNO</name>
<dbReference type="SUPFAM" id="SSF54862">
    <property type="entry name" value="4Fe-4S ferredoxins"/>
    <property type="match status" value="1"/>
</dbReference>